<keyword evidence="7" id="KW-1003">Cell membrane</keyword>
<evidence type="ECO:0000313" key="8">
    <source>
        <dbReference type="EMBL" id="EAT15602.1"/>
    </source>
</evidence>
<comment type="similarity">
    <text evidence="7">Belongs to the ATPase delta chain family.</text>
</comment>
<reference evidence="8" key="2">
    <citation type="submission" date="2006-05" db="EMBL/GenBank/DDBJ databases">
        <title>Sequencing of the draft genome and assembly of Desulfuromonas acetoxidans DSM 684.</title>
        <authorList>
            <consortium name="US DOE Joint Genome Institute (JGI-PGF)"/>
            <person name="Copeland A."/>
            <person name="Lucas S."/>
            <person name="Lapidus A."/>
            <person name="Barry K."/>
            <person name="Detter J.C."/>
            <person name="Glavina del Rio T."/>
            <person name="Hammon N."/>
            <person name="Israni S."/>
            <person name="Dalin E."/>
            <person name="Tice H."/>
            <person name="Bruce D."/>
            <person name="Pitluck S."/>
            <person name="Richardson P."/>
        </authorList>
    </citation>
    <scope>NUCLEOTIDE SEQUENCE [LARGE SCALE GENOMIC DNA]</scope>
    <source>
        <strain evidence="8">DSM 684</strain>
    </source>
</reference>
<proteinExistence type="inferred from homology"/>
<dbReference type="RefSeq" id="WP_006000531.1">
    <property type="nucleotide sequence ID" value="NZ_AAEW02000009.1"/>
</dbReference>
<dbReference type="AlphaFoldDB" id="Q1JZG5"/>
<dbReference type="SUPFAM" id="SSF47928">
    <property type="entry name" value="N-terminal domain of the delta subunit of the F1F0-ATP synthase"/>
    <property type="match status" value="1"/>
</dbReference>
<keyword evidence="3 7" id="KW-0375">Hydrogen ion transport</keyword>
<dbReference type="Proteomes" id="UP000005695">
    <property type="component" value="Unassembled WGS sequence"/>
</dbReference>
<comment type="subcellular location">
    <subcellularLocation>
        <location evidence="7">Cell membrane</location>
        <topology evidence="7">Peripheral membrane protein</topology>
    </subcellularLocation>
    <subcellularLocation>
        <location evidence="1">Membrane</location>
    </subcellularLocation>
</comment>
<dbReference type="GO" id="GO:0045259">
    <property type="term" value="C:proton-transporting ATP synthase complex"/>
    <property type="evidence" value="ECO:0007669"/>
    <property type="project" value="UniProtKB-KW"/>
</dbReference>
<dbReference type="NCBIfam" id="TIGR01145">
    <property type="entry name" value="ATP_synt_delta"/>
    <property type="match status" value="1"/>
</dbReference>
<keyword evidence="4 7" id="KW-0406">Ion transport</keyword>
<reference evidence="8" key="1">
    <citation type="submission" date="2006-05" db="EMBL/GenBank/DDBJ databases">
        <title>Annotation of the draft genome assembly of Desulfuromonas acetoxidans DSM 684.</title>
        <authorList>
            <consortium name="US DOE Joint Genome Institute (JGI-ORNL)"/>
            <person name="Larimer F."/>
            <person name="Land M."/>
            <person name="Hauser L."/>
        </authorList>
    </citation>
    <scope>NUCLEOTIDE SEQUENCE [LARGE SCALE GENOMIC DNA]</scope>
    <source>
        <strain evidence="8">DSM 684</strain>
    </source>
</reference>
<evidence type="ECO:0000256" key="2">
    <source>
        <dbReference type="ARBA" id="ARBA00022448"/>
    </source>
</evidence>
<dbReference type="Pfam" id="PF00213">
    <property type="entry name" value="OSCP"/>
    <property type="match status" value="1"/>
</dbReference>
<sequence length="180" mass="19463">MSSSAISKRYATALVELATEQKLVEQYGAELGEVSAVLAREDALRLLMESPTLDVDKKTAIMADIVNKMELSEGIKKFVGLLTVKDRIQYVGQIHTDYTAYADEISGVLRASVTSATKLTKAQADNIQKGLEAQSGKKIDLQTKVDSTLLGGLKAEVGGKVFDGSIKTQLQRIEDTLKKG</sequence>
<dbReference type="PRINTS" id="PR00125">
    <property type="entry name" value="ATPASEDELTA"/>
</dbReference>
<evidence type="ECO:0000256" key="5">
    <source>
        <dbReference type="ARBA" id="ARBA00023136"/>
    </source>
</evidence>
<dbReference type="PANTHER" id="PTHR11910">
    <property type="entry name" value="ATP SYNTHASE DELTA CHAIN"/>
    <property type="match status" value="1"/>
</dbReference>
<dbReference type="Gene3D" id="1.10.520.20">
    <property type="entry name" value="N-terminal domain of the delta subunit of the F1F0-ATP synthase"/>
    <property type="match status" value="1"/>
</dbReference>
<dbReference type="InterPro" id="IPR000711">
    <property type="entry name" value="ATPase_OSCP/dsu"/>
</dbReference>
<keyword evidence="6 7" id="KW-0066">ATP synthesis</keyword>
<evidence type="ECO:0000256" key="3">
    <source>
        <dbReference type="ARBA" id="ARBA00022781"/>
    </source>
</evidence>
<dbReference type="HAMAP" id="MF_01416">
    <property type="entry name" value="ATP_synth_delta_bact"/>
    <property type="match status" value="1"/>
</dbReference>
<gene>
    <name evidence="7" type="primary">atpH</name>
    <name evidence="8" type="ORF">Dace_1464</name>
</gene>
<keyword evidence="7" id="KW-0139">CF(1)</keyword>
<protein>
    <recommendedName>
        <fullName evidence="7">ATP synthase subunit delta</fullName>
    </recommendedName>
    <alternativeName>
        <fullName evidence="7">ATP synthase F(1) sector subunit delta</fullName>
    </alternativeName>
    <alternativeName>
        <fullName evidence="7">F-type ATPase subunit delta</fullName>
        <shortName evidence="7">F-ATPase subunit delta</shortName>
    </alternativeName>
</protein>
<dbReference type="GO" id="GO:0046933">
    <property type="term" value="F:proton-transporting ATP synthase activity, rotational mechanism"/>
    <property type="evidence" value="ECO:0007669"/>
    <property type="project" value="UniProtKB-UniRule"/>
</dbReference>
<evidence type="ECO:0000256" key="4">
    <source>
        <dbReference type="ARBA" id="ARBA00023065"/>
    </source>
</evidence>
<comment type="caution">
    <text evidence="8">The sequence shown here is derived from an EMBL/GenBank/DDBJ whole genome shotgun (WGS) entry which is preliminary data.</text>
</comment>
<accession>Q1JZG5</accession>
<evidence type="ECO:0000256" key="6">
    <source>
        <dbReference type="ARBA" id="ARBA00023310"/>
    </source>
</evidence>
<dbReference type="InterPro" id="IPR026015">
    <property type="entry name" value="ATP_synth_OSCP/delta_N_sf"/>
</dbReference>
<keyword evidence="2 7" id="KW-0813">Transport</keyword>
<evidence type="ECO:0000256" key="7">
    <source>
        <dbReference type="HAMAP-Rule" id="MF_01416"/>
    </source>
</evidence>
<dbReference type="OrthoDB" id="9802471at2"/>
<evidence type="ECO:0000256" key="1">
    <source>
        <dbReference type="ARBA" id="ARBA00004370"/>
    </source>
</evidence>
<comment type="function">
    <text evidence="7">This protein is part of the stalk that links CF(0) to CF(1). It either transmits conformational changes from CF(0) to CF(1) or is implicated in proton conduction.</text>
</comment>
<organism evidence="8 9">
    <name type="scientific">Desulfuromonas acetoxidans (strain DSM 684 / 11070)</name>
    <dbReference type="NCBI Taxonomy" id="281689"/>
    <lineage>
        <taxon>Bacteria</taxon>
        <taxon>Pseudomonadati</taxon>
        <taxon>Thermodesulfobacteriota</taxon>
        <taxon>Desulfuromonadia</taxon>
        <taxon>Desulfuromonadales</taxon>
        <taxon>Desulfuromonadaceae</taxon>
        <taxon>Desulfuromonas</taxon>
    </lineage>
</organism>
<name>Q1JZG5_DESA6</name>
<keyword evidence="5 7" id="KW-0472">Membrane</keyword>
<evidence type="ECO:0000313" key="9">
    <source>
        <dbReference type="Proteomes" id="UP000005695"/>
    </source>
</evidence>
<dbReference type="GO" id="GO:0005886">
    <property type="term" value="C:plasma membrane"/>
    <property type="evidence" value="ECO:0007669"/>
    <property type="project" value="UniProtKB-SubCell"/>
</dbReference>
<dbReference type="EMBL" id="AAEW02000009">
    <property type="protein sequence ID" value="EAT15602.1"/>
    <property type="molecule type" value="Genomic_DNA"/>
</dbReference>
<comment type="function">
    <text evidence="7">F(1)F(0) ATP synthase produces ATP from ADP in the presence of a proton or sodium gradient. F-type ATPases consist of two structural domains, F(1) containing the extramembraneous catalytic core and F(0) containing the membrane proton channel, linked together by a central stalk and a peripheral stalk. During catalysis, ATP synthesis in the catalytic domain of F(1) is coupled via a rotary mechanism of the central stalk subunits to proton translocation.</text>
</comment>
<keyword evidence="9" id="KW-1185">Reference proteome</keyword>